<dbReference type="WBParaSite" id="TREG1_16960.1">
    <property type="protein sequence ID" value="TREG1_16960.1"/>
    <property type="gene ID" value="TREG1_16960"/>
</dbReference>
<feature type="compositionally biased region" description="Polar residues" evidence="1">
    <location>
        <begin position="174"/>
        <end position="188"/>
    </location>
</feature>
<reference evidence="2" key="1">
    <citation type="submission" date="2022-06" db="EMBL/GenBank/DDBJ databases">
        <authorList>
            <person name="Berger JAMES D."/>
            <person name="Berger JAMES D."/>
        </authorList>
    </citation>
    <scope>NUCLEOTIDE SEQUENCE [LARGE SCALE GENOMIC DNA]</scope>
</reference>
<feature type="compositionally biased region" description="Basic residues" evidence="1">
    <location>
        <begin position="151"/>
        <end position="160"/>
    </location>
</feature>
<evidence type="ECO:0000256" key="1">
    <source>
        <dbReference type="SAM" id="MobiDB-lite"/>
    </source>
</evidence>
<evidence type="ECO:0000313" key="3">
    <source>
        <dbReference type="WBParaSite" id="TREG1_16960.1"/>
    </source>
</evidence>
<feature type="region of interest" description="Disordered" evidence="1">
    <location>
        <begin position="1"/>
        <end position="42"/>
    </location>
</feature>
<feature type="compositionally biased region" description="Basic and acidic residues" evidence="1">
    <location>
        <begin position="27"/>
        <end position="42"/>
    </location>
</feature>
<evidence type="ECO:0000313" key="2">
    <source>
        <dbReference type="Proteomes" id="UP000050795"/>
    </source>
</evidence>
<feature type="compositionally biased region" description="Polar residues" evidence="1">
    <location>
        <begin position="16"/>
        <end position="26"/>
    </location>
</feature>
<keyword evidence="2" id="KW-1185">Reference proteome</keyword>
<sequence length="362" mass="41890">MGNRSIRPEPVRTIDEQTQTVTQDFSLNEKKPSKKQSKSDITEDEINKQLVHLTKDKRITDLIGNTGDESLVRSYDGINLTGRIKASRGNMSPPVQPVNEVLYVSHPRSKPTLCSSSHEIESPDHDQNNLIDSKYSLDEEAYQMYRLISSRRARHEKRKNSCTGGRRTNKKLGSVNQFTPNQQSQLPRNQKIKKHQQHTEGNSEKIEEDEQTKRGRNIRVDCIRVKRKPSSFLENPLSNINDCSENMKISKCLYELLPCMKKLHELLGEFNELFDILPSELKLSMNILLHYTDLINPIESRQKLNITEVNGKMIRELLLQLEKHLLHVQDLFNILNRMDEKFHTFNTIINQITAMSNMSSEN</sequence>
<dbReference type="Proteomes" id="UP000050795">
    <property type="component" value="Unassembled WGS sequence"/>
</dbReference>
<proteinExistence type="predicted"/>
<name>A0A183WBL4_TRIRE</name>
<reference evidence="3" key="2">
    <citation type="submission" date="2023-11" db="UniProtKB">
        <authorList>
            <consortium name="WormBaseParasite"/>
        </authorList>
    </citation>
    <scope>IDENTIFICATION</scope>
</reference>
<dbReference type="OrthoDB" id="10301879at2759"/>
<protein>
    <submittedName>
        <fullName evidence="3">Uncharacterized protein</fullName>
    </submittedName>
</protein>
<accession>A0A183WBL4</accession>
<dbReference type="AlphaFoldDB" id="A0A183WBL4"/>
<organism evidence="2 3">
    <name type="scientific">Trichobilharzia regenti</name>
    <name type="common">Nasal bird schistosome</name>
    <dbReference type="NCBI Taxonomy" id="157069"/>
    <lineage>
        <taxon>Eukaryota</taxon>
        <taxon>Metazoa</taxon>
        <taxon>Spiralia</taxon>
        <taxon>Lophotrochozoa</taxon>
        <taxon>Platyhelminthes</taxon>
        <taxon>Trematoda</taxon>
        <taxon>Digenea</taxon>
        <taxon>Strigeidida</taxon>
        <taxon>Schistosomatoidea</taxon>
        <taxon>Schistosomatidae</taxon>
        <taxon>Trichobilharzia</taxon>
    </lineage>
</organism>
<feature type="region of interest" description="Disordered" evidence="1">
    <location>
        <begin position="151"/>
        <end position="213"/>
    </location>
</feature>
<feature type="compositionally biased region" description="Basic and acidic residues" evidence="1">
    <location>
        <begin position="1"/>
        <end position="15"/>
    </location>
</feature>